<evidence type="ECO:0000256" key="4">
    <source>
        <dbReference type="ARBA" id="ARBA00023175"/>
    </source>
</evidence>
<evidence type="ECO:0000256" key="2">
    <source>
        <dbReference type="ARBA" id="ARBA00022840"/>
    </source>
</evidence>
<dbReference type="InterPro" id="IPR001609">
    <property type="entry name" value="Myosin_head_motor_dom-like"/>
</dbReference>
<comment type="caution">
    <text evidence="6">Lacks conserved residue(s) required for the propagation of feature annotation.</text>
</comment>
<keyword evidence="4 6" id="KW-0505">Motor protein</keyword>
<dbReference type="GO" id="GO:0051015">
    <property type="term" value="F:actin filament binding"/>
    <property type="evidence" value="ECO:0007669"/>
    <property type="project" value="TreeGrafter"/>
</dbReference>
<dbReference type="GO" id="GO:0016459">
    <property type="term" value="C:myosin complex"/>
    <property type="evidence" value="ECO:0007669"/>
    <property type="project" value="UniProtKB-KW"/>
</dbReference>
<dbReference type="PRINTS" id="PR00193">
    <property type="entry name" value="MYOSINHEAVY"/>
</dbReference>
<dbReference type="GO" id="GO:0005524">
    <property type="term" value="F:ATP binding"/>
    <property type="evidence" value="ECO:0007669"/>
    <property type="project" value="UniProtKB-UniRule"/>
</dbReference>
<dbReference type="EMBL" id="CAJPEX010043455">
    <property type="protein sequence ID" value="CAG0926234.1"/>
    <property type="molecule type" value="Genomic_DNA"/>
</dbReference>
<keyword evidence="5 6" id="KW-0009">Actin-binding</keyword>
<protein>
    <recommendedName>
        <fullName evidence="7">Myosin motor domain-containing protein</fullName>
    </recommendedName>
</protein>
<dbReference type="PROSITE" id="PS51456">
    <property type="entry name" value="MYOSIN_MOTOR"/>
    <property type="match status" value="1"/>
</dbReference>
<dbReference type="EMBL" id="OA925492">
    <property type="protein sequence ID" value="CAD7286082.1"/>
    <property type="molecule type" value="Genomic_DNA"/>
</dbReference>
<dbReference type="Gene3D" id="3.40.850.10">
    <property type="entry name" value="Kinesin motor domain"/>
    <property type="match status" value="1"/>
</dbReference>
<sequence length="97" mass="10892">MYLNEATLLNNVRLRYLKDKIYTYVGNILVAVNPYNDIQDLYSTQTISRYRGKSLGLLPPHVFAIADKAFRDMKVLSQSQSMIVSGESGAGKTESTK</sequence>
<dbReference type="PANTHER" id="PTHR13140">
    <property type="entry name" value="MYOSIN"/>
    <property type="match status" value="1"/>
</dbReference>
<dbReference type="OrthoDB" id="6108017at2759"/>
<evidence type="ECO:0000313" key="9">
    <source>
        <dbReference type="Proteomes" id="UP000678499"/>
    </source>
</evidence>
<evidence type="ECO:0000313" key="8">
    <source>
        <dbReference type="EMBL" id="CAD7286082.1"/>
    </source>
</evidence>
<dbReference type="GO" id="GO:0007015">
    <property type="term" value="P:actin filament organization"/>
    <property type="evidence" value="ECO:0007669"/>
    <property type="project" value="TreeGrafter"/>
</dbReference>
<accession>A0A7R9GKR6</accession>
<evidence type="ECO:0000256" key="3">
    <source>
        <dbReference type="ARBA" id="ARBA00023123"/>
    </source>
</evidence>
<dbReference type="InterPro" id="IPR027417">
    <property type="entry name" value="P-loop_NTPase"/>
</dbReference>
<feature type="binding site" evidence="6">
    <location>
        <begin position="86"/>
        <end position="93"/>
    </location>
    <ligand>
        <name>ATP</name>
        <dbReference type="ChEBI" id="CHEBI:30616"/>
    </ligand>
</feature>
<dbReference type="GO" id="GO:0005886">
    <property type="term" value="C:plasma membrane"/>
    <property type="evidence" value="ECO:0007669"/>
    <property type="project" value="TreeGrafter"/>
</dbReference>
<evidence type="ECO:0000256" key="5">
    <source>
        <dbReference type="ARBA" id="ARBA00023203"/>
    </source>
</evidence>
<dbReference type="Pfam" id="PF00063">
    <property type="entry name" value="Myosin_head"/>
    <property type="match status" value="1"/>
</dbReference>
<keyword evidence="1 6" id="KW-0547">Nucleotide-binding</keyword>
<keyword evidence="3 6" id="KW-0518">Myosin</keyword>
<name>A0A7R9GKR6_9CRUS</name>
<gene>
    <name evidence="8" type="ORF">NMOB1V02_LOCUS13684</name>
</gene>
<dbReference type="Proteomes" id="UP000678499">
    <property type="component" value="Unassembled WGS sequence"/>
</dbReference>
<dbReference type="AlphaFoldDB" id="A0A7R9GKR6"/>
<keyword evidence="9" id="KW-1185">Reference proteome</keyword>
<evidence type="ECO:0000256" key="6">
    <source>
        <dbReference type="PROSITE-ProRule" id="PRU00782"/>
    </source>
</evidence>
<proteinExistence type="inferred from homology"/>
<feature type="non-terminal residue" evidence="8">
    <location>
        <position position="97"/>
    </location>
</feature>
<organism evidence="8">
    <name type="scientific">Notodromas monacha</name>
    <dbReference type="NCBI Taxonomy" id="399045"/>
    <lineage>
        <taxon>Eukaryota</taxon>
        <taxon>Metazoa</taxon>
        <taxon>Ecdysozoa</taxon>
        <taxon>Arthropoda</taxon>
        <taxon>Crustacea</taxon>
        <taxon>Oligostraca</taxon>
        <taxon>Ostracoda</taxon>
        <taxon>Podocopa</taxon>
        <taxon>Podocopida</taxon>
        <taxon>Cypridocopina</taxon>
        <taxon>Cypridoidea</taxon>
        <taxon>Cyprididae</taxon>
        <taxon>Notodromas</taxon>
    </lineage>
</organism>
<evidence type="ECO:0000259" key="7">
    <source>
        <dbReference type="PROSITE" id="PS51456"/>
    </source>
</evidence>
<dbReference type="GO" id="GO:0000146">
    <property type="term" value="F:microfilament motor activity"/>
    <property type="evidence" value="ECO:0007669"/>
    <property type="project" value="TreeGrafter"/>
</dbReference>
<reference evidence="8" key="1">
    <citation type="submission" date="2020-11" db="EMBL/GenBank/DDBJ databases">
        <authorList>
            <person name="Tran Van P."/>
        </authorList>
    </citation>
    <scope>NUCLEOTIDE SEQUENCE</scope>
</reference>
<evidence type="ECO:0000256" key="1">
    <source>
        <dbReference type="ARBA" id="ARBA00022741"/>
    </source>
</evidence>
<dbReference type="GO" id="GO:0030139">
    <property type="term" value="C:endocytic vesicle"/>
    <property type="evidence" value="ECO:0007669"/>
    <property type="project" value="TreeGrafter"/>
</dbReference>
<dbReference type="GO" id="GO:0030048">
    <property type="term" value="P:actin filament-based movement"/>
    <property type="evidence" value="ECO:0007669"/>
    <property type="project" value="TreeGrafter"/>
</dbReference>
<keyword evidence="2 6" id="KW-0067">ATP-binding</keyword>
<dbReference type="InterPro" id="IPR036961">
    <property type="entry name" value="Kinesin_motor_dom_sf"/>
</dbReference>
<dbReference type="PANTHER" id="PTHR13140:SF745">
    <property type="entry name" value="UNCONVENTIONAL MYOSIN-VI"/>
    <property type="match status" value="1"/>
</dbReference>
<feature type="domain" description="Myosin motor" evidence="7">
    <location>
        <begin position="1"/>
        <end position="97"/>
    </location>
</feature>
<comment type="similarity">
    <text evidence="6">Belongs to the TRAFAC class myosin-kinesin ATPase superfamily. Myosin family.</text>
</comment>
<dbReference type="SUPFAM" id="SSF52540">
    <property type="entry name" value="P-loop containing nucleoside triphosphate hydrolases"/>
    <property type="match status" value="1"/>
</dbReference>